<evidence type="ECO:0000256" key="1">
    <source>
        <dbReference type="ARBA" id="ARBA00004141"/>
    </source>
</evidence>
<keyword evidence="11" id="KW-1185">Reference proteome</keyword>
<feature type="transmembrane region" description="Helical" evidence="8">
    <location>
        <begin position="181"/>
        <end position="202"/>
    </location>
</feature>
<dbReference type="RefSeq" id="WP_263594857.1">
    <property type="nucleotide sequence ID" value="NZ_CP107020.1"/>
</dbReference>
<dbReference type="PIRSF" id="PIRSF006060">
    <property type="entry name" value="AA_transporter"/>
    <property type="match status" value="1"/>
</dbReference>
<keyword evidence="3 8" id="KW-0812">Transmembrane</keyword>
<accession>A0ABY6G3V6</accession>
<keyword evidence="4" id="KW-0029">Amino-acid transport</keyword>
<proteinExistence type="predicted"/>
<dbReference type="PANTHER" id="PTHR43495">
    <property type="entry name" value="GABA PERMEASE"/>
    <property type="match status" value="1"/>
</dbReference>
<evidence type="ECO:0000259" key="9">
    <source>
        <dbReference type="Pfam" id="PF00324"/>
    </source>
</evidence>
<protein>
    <submittedName>
        <fullName evidence="10">Amino acid permease</fullName>
    </submittedName>
</protein>
<feature type="transmembrane region" description="Helical" evidence="8">
    <location>
        <begin position="313"/>
        <end position="332"/>
    </location>
</feature>
<feature type="transmembrane region" description="Helical" evidence="8">
    <location>
        <begin position="263"/>
        <end position="283"/>
    </location>
</feature>
<feature type="transmembrane region" description="Helical" evidence="8">
    <location>
        <begin position="145"/>
        <end position="169"/>
    </location>
</feature>
<sequence length="495" mass="51077">MSSAPSSSPSRSARRTSPDGHQHLARSLGHGQMAMIAMGSALGTGLFLGSGSAIGVAGPAAVVSFAIGSLIAACIALCMGEMASRHPVRGGFGTLAARFLSPFWGYLSRWLYWIVTVAVTGTELVACASYLQYWSPTTADGSPVVPLWAGIVLFAAIIVVINVVSVGSFGAIEFVLSSIKVIAVLVFILVGLFLVVFGLPSAPAPGLSNLVADGGFAPNGWGAVWLAMAIVMFSFGGIELLSVTAAEAKDPAVSIRTAARTTVIRLAFFYVLSIGVVVALVPWQDAAGTGDAVATSPFVMVFDRIGVPGAGHITNLLVLIAALSAANANLYAGSRMLQSLASDGLGPRGLRVLSRRRVPVRAIAVSSVGIVAAAVLAFTGVAGVFSYMMSLVVFSVLLVWGLILVTYLAYHRTRDGQETFHAPGGAVTAVIGLVGVVGVFATVAVVRDMQLAALVGVPAVIVATVLYATVVRRRRSVGAVEEAFAEADEFRERGA</sequence>
<name>A0ABY6G3V6_9MICO</name>
<feature type="region of interest" description="Disordered" evidence="7">
    <location>
        <begin position="1"/>
        <end position="22"/>
    </location>
</feature>
<dbReference type="Proteomes" id="UP001164305">
    <property type="component" value="Chromosome"/>
</dbReference>
<evidence type="ECO:0000256" key="4">
    <source>
        <dbReference type="ARBA" id="ARBA00022970"/>
    </source>
</evidence>
<keyword evidence="6 8" id="KW-0472">Membrane</keyword>
<dbReference type="EMBL" id="CP107020">
    <property type="protein sequence ID" value="UYG17649.1"/>
    <property type="molecule type" value="Genomic_DNA"/>
</dbReference>
<keyword evidence="5 8" id="KW-1133">Transmembrane helix</keyword>
<feature type="transmembrane region" description="Helical" evidence="8">
    <location>
        <begin position="451"/>
        <end position="470"/>
    </location>
</feature>
<gene>
    <name evidence="10" type="ORF">BRM3_04285</name>
</gene>
<dbReference type="Gene3D" id="1.20.1740.10">
    <property type="entry name" value="Amino acid/polyamine transporter I"/>
    <property type="match status" value="1"/>
</dbReference>
<feature type="transmembrane region" description="Helical" evidence="8">
    <location>
        <begin position="422"/>
        <end position="445"/>
    </location>
</feature>
<feature type="transmembrane region" description="Helical" evidence="8">
    <location>
        <begin position="358"/>
        <end position="378"/>
    </location>
</feature>
<feature type="transmembrane region" description="Helical" evidence="8">
    <location>
        <begin position="222"/>
        <end position="242"/>
    </location>
</feature>
<evidence type="ECO:0000256" key="6">
    <source>
        <dbReference type="ARBA" id="ARBA00023136"/>
    </source>
</evidence>
<dbReference type="PANTHER" id="PTHR43495:SF5">
    <property type="entry name" value="GAMMA-AMINOBUTYRIC ACID PERMEASE"/>
    <property type="match status" value="1"/>
</dbReference>
<organism evidence="10 11">
    <name type="scientific">Brachybacterium huguangmaarense</name>
    <dbReference type="NCBI Taxonomy" id="1652028"/>
    <lineage>
        <taxon>Bacteria</taxon>
        <taxon>Bacillati</taxon>
        <taxon>Actinomycetota</taxon>
        <taxon>Actinomycetes</taxon>
        <taxon>Micrococcales</taxon>
        <taxon>Dermabacteraceae</taxon>
        <taxon>Brachybacterium</taxon>
    </lineage>
</organism>
<evidence type="ECO:0000313" key="10">
    <source>
        <dbReference type="EMBL" id="UYG17649.1"/>
    </source>
</evidence>
<evidence type="ECO:0000256" key="3">
    <source>
        <dbReference type="ARBA" id="ARBA00022692"/>
    </source>
</evidence>
<evidence type="ECO:0000256" key="8">
    <source>
        <dbReference type="SAM" id="Phobius"/>
    </source>
</evidence>
<evidence type="ECO:0000256" key="7">
    <source>
        <dbReference type="SAM" id="MobiDB-lite"/>
    </source>
</evidence>
<feature type="transmembrane region" description="Helical" evidence="8">
    <location>
        <begin position="33"/>
        <end position="54"/>
    </location>
</feature>
<feature type="transmembrane region" description="Helical" evidence="8">
    <location>
        <begin position="60"/>
        <end position="79"/>
    </location>
</feature>
<feature type="transmembrane region" description="Helical" evidence="8">
    <location>
        <begin position="384"/>
        <end position="410"/>
    </location>
</feature>
<feature type="compositionally biased region" description="Low complexity" evidence="7">
    <location>
        <begin position="1"/>
        <end position="11"/>
    </location>
</feature>
<evidence type="ECO:0000256" key="2">
    <source>
        <dbReference type="ARBA" id="ARBA00022448"/>
    </source>
</evidence>
<keyword evidence="2" id="KW-0813">Transport</keyword>
<evidence type="ECO:0000313" key="11">
    <source>
        <dbReference type="Proteomes" id="UP001164305"/>
    </source>
</evidence>
<feature type="domain" description="Amino acid permease/ SLC12A" evidence="9">
    <location>
        <begin position="33"/>
        <end position="475"/>
    </location>
</feature>
<reference evidence="10" key="1">
    <citation type="submission" date="2022-10" db="EMBL/GenBank/DDBJ databases">
        <title>Whole-Genome Sequencing of Brachybacterium huguangmaarense BRM-3, Isolated from Betula schmidtii.</title>
        <authorList>
            <person name="Haam D."/>
        </authorList>
    </citation>
    <scope>NUCLEOTIDE SEQUENCE</scope>
    <source>
        <strain evidence="10">BRM-3</strain>
    </source>
</reference>
<comment type="subcellular location">
    <subcellularLocation>
        <location evidence="1">Membrane</location>
        <topology evidence="1">Multi-pass membrane protein</topology>
    </subcellularLocation>
</comment>
<dbReference type="InterPro" id="IPR004841">
    <property type="entry name" value="AA-permease/SLC12A_dom"/>
</dbReference>
<feature type="transmembrane region" description="Helical" evidence="8">
    <location>
        <begin position="110"/>
        <end position="133"/>
    </location>
</feature>
<evidence type="ECO:0000256" key="5">
    <source>
        <dbReference type="ARBA" id="ARBA00022989"/>
    </source>
</evidence>
<dbReference type="Pfam" id="PF00324">
    <property type="entry name" value="AA_permease"/>
    <property type="match status" value="1"/>
</dbReference>